<sequence>MPDAQPIGRNRSRKPLSSQDHPYQEQHVTTRPAPLQLAHLIVDAQRDGRELEQLAPELMPKDFADAYQTQQEILRLLDATVAGWKIGSKSPTGHTQGSPLPSECLFASSTHFDRADFGKMGFELEIAFRFGRDFLPRAQPYSPDEVLNGIESMASTVEIVTSHFAKWPNIEPLLQLSDMLNHGALIVGEFVPFNPEFDFLKPALKLTFDGQDITPTTIGNPAGDPRRLLPWLVNHHTTQGSTLPAGLVITTGTYTGVYNPPRAGRLVGQIEGLPTVALTVS</sequence>
<name>A0A7Y8BL93_9PSED</name>
<proteinExistence type="inferred from homology"/>
<dbReference type="Gene3D" id="3.90.850.10">
    <property type="entry name" value="Fumarylacetoacetase-like, C-terminal domain"/>
    <property type="match status" value="1"/>
</dbReference>
<dbReference type="GO" id="GO:0016787">
    <property type="term" value="F:hydrolase activity"/>
    <property type="evidence" value="ECO:0007669"/>
    <property type="project" value="UniProtKB-KW"/>
</dbReference>
<dbReference type="AlphaFoldDB" id="A0A7Y8BL93"/>
<comment type="caution">
    <text evidence="6">The sequence shown here is derived from an EMBL/GenBank/DDBJ whole genome shotgun (WGS) entry which is preliminary data.</text>
</comment>
<evidence type="ECO:0000313" key="6">
    <source>
        <dbReference type="EMBL" id="NWB47849.1"/>
    </source>
</evidence>
<feature type="compositionally biased region" description="Polar residues" evidence="4">
    <location>
        <begin position="15"/>
        <end position="29"/>
    </location>
</feature>
<gene>
    <name evidence="6" type="ORF">HX829_15265</name>
</gene>
<keyword evidence="3" id="KW-0456">Lyase</keyword>
<organism evidence="6 7">
    <name type="scientific">Pseudomonas gingeri</name>
    <dbReference type="NCBI Taxonomy" id="117681"/>
    <lineage>
        <taxon>Bacteria</taxon>
        <taxon>Pseudomonadati</taxon>
        <taxon>Pseudomonadota</taxon>
        <taxon>Gammaproteobacteria</taxon>
        <taxon>Pseudomonadales</taxon>
        <taxon>Pseudomonadaceae</taxon>
        <taxon>Pseudomonas</taxon>
    </lineage>
</organism>
<dbReference type="InterPro" id="IPR011234">
    <property type="entry name" value="Fumarylacetoacetase-like_C"/>
</dbReference>
<accession>A0A7Y8BL93</accession>
<evidence type="ECO:0000256" key="4">
    <source>
        <dbReference type="SAM" id="MobiDB-lite"/>
    </source>
</evidence>
<evidence type="ECO:0000256" key="2">
    <source>
        <dbReference type="ARBA" id="ARBA00022797"/>
    </source>
</evidence>
<comment type="similarity">
    <text evidence="1">Belongs to the hydratase/decarboxylase family.</text>
</comment>
<evidence type="ECO:0000313" key="7">
    <source>
        <dbReference type="Proteomes" id="UP000582981"/>
    </source>
</evidence>
<feature type="region of interest" description="Disordered" evidence="4">
    <location>
        <begin position="1"/>
        <end position="30"/>
    </location>
</feature>
<evidence type="ECO:0000256" key="3">
    <source>
        <dbReference type="ARBA" id="ARBA00023239"/>
    </source>
</evidence>
<dbReference type="Pfam" id="PF01557">
    <property type="entry name" value="FAA_hydrolase"/>
    <property type="match status" value="1"/>
</dbReference>
<evidence type="ECO:0000259" key="5">
    <source>
        <dbReference type="Pfam" id="PF01557"/>
    </source>
</evidence>
<reference evidence="6 7" key="1">
    <citation type="submission" date="2020-04" db="EMBL/GenBank/DDBJ databases">
        <title>Molecular characterization of pseudomonads from Agaricus bisporus reveal novel blotch 2 pathogens in Western Europe.</title>
        <authorList>
            <person name="Taparia T."/>
            <person name="Krijger M."/>
            <person name="Haynes E."/>
            <person name="Elpinstone J.G."/>
            <person name="Noble R."/>
            <person name="Van Der Wolf J."/>
        </authorList>
    </citation>
    <scope>NUCLEOTIDE SEQUENCE [LARGE SCALE GENOMIC DNA]</scope>
    <source>
        <strain evidence="6 7">F1001</strain>
    </source>
</reference>
<dbReference type="Proteomes" id="UP000582981">
    <property type="component" value="Unassembled WGS sequence"/>
</dbReference>
<dbReference type="InterPro" id="IPR050772">
    <property type="entry name" value="Hydratase-Decarb/MhpD_sf"/>
</dbReference>
<evidence type="ECO:0000256" key="1">
    <source>
        <dbReference type="ARBA" id="ARBA00010715"/>
    </source>
</evidence>
<dbReference type="PANTHER" id="PTHR30143:SF0">
    <property type="entry name" value="2-KETO-4-PENTENOATE HYDRATASE"/>
    <property type="match status" value="1"/>
</dbReference>
<protein>
    <submittedName>
        <fullName evidence="6">Fumarylacetoacetate hydrolase family protein</fullName>
    </submittedName>
</protein>
<dbReference type="PANTHER" id="PTHR30143">
    <property type="entry name" value="ACID HYDRATASE"/>
    <property type="match status" value="1"/>
</dbReference>
<dbReference type="SUPFAM" id="SSF56529">
    <property type="entry name" value="FAH"/>
    <property type="match status" value="1"/>
</dbReference>
<keyword evidence="2" id="KW-0058">Aromatic hydrocarbons catabolism</keyword>
<dbReference type="EMBL" id="JACAPU010000015">
    <property type="protein sequence ID" value="NWB47849.1"/>
    <property type="molecule type" value="Genomic_DNA"/>
</dbReference>
<dbReference type="InterPro" id="IPR036663">
    <property type="entry name" value="Fumarylacetoacetase_C_sf"/>
</dbReference>
<feature type="domain" description="Fumarylacetoacetase-like C-terminal" evidence="5">
    <location>
        <begin position="117"/>
        <end position="260"/>
    </location>
</feature>
<dbReference type="GO" id="GO:0008684">
    <property type="term" value="F:2-oxopent-4-enoate hydratase activity"/>
    <property type="evidence" value="ECO:0007669"/>
    <property type="project" value="TreeGrafter"/>
</dbReference>
<dbReference type="GO" id="GO:0005737">
    <property type="term" value="C:cytoplasm"/>
    <property type="evidence" value="ECO:0007669"/>
    <property type="project" value="TreeGrafter"/>
</dbReference>
<keyword evidence="6" id="KW-0378">Hydrolase</keyword>